<dbReference type="InterPro" id="IPR006597">
    <property type="entry name" value="Sel1-like"/>
</dbReference>
<dbReference type="SMART" id="SM00671">
    <property type="entry name" value="SEL1"/>
    <property type="match status" value="5"/>
</dbReference>
<dbReference type="Proteomes" id="UP001165122">
    <property type="component" value="Unassembled WGS sequence"/>
</dbReference>
<dbReference type="PANTHER" id="PTHR11102:SF160">
    <property type="entry name" value="ERAD-ASSOCIATED E3 UBIQUITIN-PROTEIN LIGASE COMPONENT HRD3"/>
    <property type="match status" value="1"/>
</dbReference>
<dbReference type="OrthoDB" id="189290at2759"/>
<name>A0A9W7CBZ3_9STRA</name>
<proteinExistence type="inferred from homology"/>
<keyword evidence="3" id="KW-1185">Reference proteome</keyword>
<dbReference type="Gene3D" id="1.25.40.10">
    <property type="entry name" value="Tetratricopeptide repeat domain"/>
    <property type="match status" value="3"/>
</dbReference>
<evidence type="ECO:0000256" key="1">
    <source>
        <dbReference type="ARBA" id="ARBA00038101"/>
    </source>
</evidence>
<accession>A0A9W7CBZ3</accession>
<dbReference type="AlphaFoldDB" id="A0A9W7CBZ3"/>
<comment type="similarity">
    <text evidence="1">Belongs to the sel-1 family.</text>
</comment>
<dbReference type="InterPro" id="IPR011990">
    <property type="entry name" value="TPR-like_helical_dom_sf"/>
</dbReference>
<evidence type="ECO:0008006" key="4">
    <source>
        <dbReference type="Google" id="ProtNLM"/>
    </source>
</evidence>
<gene>
    <name evidence="2" type="ORF">TrLO_g8769</name>
</gene>
<comment type="caution">
    <text evidence="2">The sequence shown here is derived from an EMBL/GenBank/DDBJ whole genome shotgun (WGS) entry which is preliminary data.</text>
</comment>
<dbReference type="PANTHER" id="PTHR11102">
    <property type="entry name" value="SEL-1-LIKE PROTEIN"/>
    <property type="match status" value="1"/>
</dbReference>
<evidence type="ECO:0000313" key="3">
    <source>
        <dbReference type="Proteomes" id="UP001165122"/>
    </source>
</evidence>
<sequence>MTISLLSFGPKKKLGPNYQIKNRKNRSIERMGSGALHPASEFISFEEFQKARKIVDAHGDLDNVLLLGKIRETLESPEVDSVEPPTVVLAMKSPKAAGRQTPKAGAGGVFFNQQEEEDFATQGDDDEDNQAMLSDLVFMADSGDADSAFDLGVIYRTGSYGVKKDSVQVVKWWKMAAENGVMDAAYNLAVLYHHGQGVKVDLNSAIEFYELARGLGNQEAPGMIATLKATLDGQRQSGKFFDGDDGYGDGAGGGSTLEAYEMAAEGGDKDAMFKMGNSYAKGDMGLEVDFGKAGSWWWKAACESHELAWANLLTHADDSLPADEVIGKVSRRLDGKQRGDWTRIQTKLEEDLEKSIASLQVFVAQVYWWGQGNVKRDEGKCIVYLTKARARDSAEAWYLFGGLYDSGDFDNVEKSHEKAVEAFKKAAEMGHMKAKKWCLSYAK</sequence>
<dbReference type="Pfam" id="PF08238">
    <property type="entry name" value="Sel1"/>
    <property type="match status" value="5"/>
</dbReference>
<dbReference type="SUPFAM" id="SSF81901">
    <property type="entry name" value="HCP-like"/>
    <property type="match status" value="3"/>
</dbReference>
<organism evidence="2 3">
    <name type="scientific">Triparma laevis f. longispina</name>
    <dbReference type="NCBI Taxonomy" id="1714387"/>
    <lineage>
        <taxon>Eukaryota</taxon>
        <taxon>Sar</taxon>
        <taxon>Stramenopiles</taxon>
        <taxon>Ochrophyta</taxon>
        <taxon>Bolidophyceae</taxon>
        <taxon>Parmales</taxon>
        <taxon>Triparmaceae</taxon>
        <taxon>Triparma</taxon>
    </lineage>
</organism>
<protein>
    <recommendedName>
        <fullName evidence="4">HCP-like protein</fullName>
    </recommendedName>
</protein>
<reference evidence="3" key="1">
    <citation type="journal article" date="2023" name="Commun. Biol.">
        <title>Genome analysis of Parmales, the sister group of diatoms, reveals the evolutionary specialization of diatoms from phago-mixotrophs to photoautotrophs.</title>
        <authorList>
            <person name="Ban H."/>
            <person name="Sato S."/>
            <person name="Yoshikawa S."/>
            <person name="Yamada K."/>
            <person name="Nakamura Y."/>
            <person name="Ichinomiya M."/>
            <person name="Sato N."/>
            <person name="Blanc-Mathieu R."/>
            <person name="Endo H."/>
            <person name="Kuwata A."/>
            <person name="Ogata H."/>
        </authorList>
    </citation>
    <scope>NUCLEOTIDE SEQUENCE [LARGE SCALE GENOMIC DNA]</scope>
    <source>
        <strain evidence="3">NIES 3700</strain>
    </source>
</reference>
<evidence type="ECO:0000313" key="2">
    <source>
        <dbReference type="EMBL" id="GMI02968.1"/>
    </source>
</evidence>
<dbReference type="InterPro" id="IPR050767">
    <property type="entry name" value="Sel1_AlgK"/>
</dbReference>
<dbReference type="EMBL" id="BRXW01000051">
    <property type="protein sequence ID" value="GMI02968.1"/>
    <property type="molecule type" value="Genomic_DNA"/>
</dbReference>